<evidence type="ECO:0000256" key="3">
    <source>
        <dbReference type="ARBA" id="ARBA00022475"/>
    </source>
</evidence>
<feature type="transmembrane region" description="Helical" evidence="7">
    <location>
        <begin position="368"/>
        <end position="392"/>
    </location>
</feature>
<keyword evidence="6 7" id="KW-0472">Membrane</keyword>
<dbReference type="InterPro" id="IPR018076">
    <property type="entry name" value="T2SS_GspF_dom"/>
</dbReference>
<keyword evidence="3" id="KW-1003">Cell membrane</keyword>
<evidence type="ECO:0000256" key="6">
    <source>
        <dbReference type="ARBA" id="ARBA00023136"/>
    </source>
</evidence>
<feature type="transmembrane region" description="Helical" evidence="7">
    <location>
        <begin position="218"/>
        <end position="239"/>
    </location>
</feature>
<evidence type="ECO:0000259" key="8">
    <source>
        <dbReference type="Pfam" id="PF00482"/>
    </source>
</evidence>
<dbReference type="Proteomes" id="UP000318437">
    <property type="component" value="Unassembled WGS sequence"/>
</dbReference>
<dbReference type="AlphaFoldDB" id="A0A5C6CWW6"/>
<proteinExistence type="inferred from homology"/>
<dbReference type="PANTHER" id="PTHR30012:SF0">
    <property type="entry name" value="TYPE II SECRETION SYSTEM PROTEIN F-RELATED"/>
    <property type="match status" value="1"/>
</dbReference>
<dbReference type="GO" id="GO:0005886">
    <property type="term" value="C:plasma membrane"/>
    <property type="evidence" value="ECO:0007669"/>
    <property type="project" value="UniProtKB-SubCell"/>
</dbReference>
<gene>
    <name evidence="9" type="primary">epsF_3</name>
    <name evidence="9" type="ORF">Pla144_13440</name>
</gene>
<accession>A0A5C6CWW6</accession>
<dbReference type="Pfam" id="PF00482">
    <property type="entry name" value="T2SSF"/>
    <property type="match status" value="1"/>
</dbReference>
<name>A0A5C6CWW6_9BACT</name>
<dbReference type="PANTHER" id="PTHR30012">
    <property type="entry name" value="GENERAL SECRETION PATHWAY PROTEIN"/>
    <property type="match status" value="1"/>
</dbReference>
<keyword evidence="4 7" id="KW-0812">Transmembrane</keyword>
<feature type="transmembrane region" description="Helical" evidence="7">
    <location>
        <begin position="162"/>
        <end position="185"/>
    </location>
</feature>
<comment type="caution">
    <text evidence="9">The sequence shown here is derived from an EMBL/GenBank/DDBJ whole genome shotgun (WGS) entry which is preliminary data.</text>
</comment>
<evidence type="ECO:0000313" key="10">
    <source>
        <dbReference type="Proteomes" id="UP000318437"/>
    </source>
</evidence>
<dbReference type="InterPro" id="IPR003004">
    <property type="entry name" value="GspF/PilC"/>
</dbReference>
<evidence type="ECO:0000256" key="7">
    <source>
        <dbReference type="SAM" id="Phobius"/>
    </source>
</evidence>
<evidence type="ECO:0000256" key="1">
    <source>
        <dbReference type="ARBA" id="ARBA00004651"/>
    </source>
</evidence>
<organism evidence="9 10">
    <name type="scientific">Bythopirellula polymerisocia</name>
    <dbReference type="NCBI Taxonomy" id="2528003"/>
    <lineage>
        <taxon>Bacteria</taxon>
        <taxon>Pseudomonadati</taxon>
        <taxon>Planctomycetota</taxon>
        <taxon>Planctomycetia</taxon>
        <taxon>Pirellulales</taxon>
        <taxon>Lacipirellulaceae</taxon>
        <taxon>Bythopirellula</taxon>
    </lineage>
</organism>
<comment type="similarity">
    <text evidence="2">Belongs to the GSP F family.</text>
</comment>
<dbReference type="EMBL" id="SJPS01000002">
    <property type="protein sequence ID" value="TWU28057.1"/>
    <property type="molecule type" value="Genomic_DNA"/>
</dbReference>
<evidence type="ECO:0000256" key="2">
    <source>
        <dbReference type="ARBA" id="ARBA00005745"/>
    </source>
</evidence>
<sequence length="397" mass="43294">MLEYDYQALNAEGQSITGRIAAQSAALATAELEGQGLTVQSLQQVEIAEPVQAIVTPVSQDACDQVLIERLDQLIAQREMLVPALAAFAAELPAGRPRRELRKLASLLSDGASAEQIVRDSDLAILLPLVGDDVMRGTHRSLDNLLSESAQRNRTRTMRVRTLIYPMIVIATALVVLMFLAAAVVPSFSDIYDDFDLDLPELTVLLVKFSNELLNHPLRLLTVIVLVGAACYYTIRFLTSWGLPGRVFRLLTTGSSSQLSALSIFARTMAEALGAGFSLSCSLRMAGQCSNQQWVRIEADRLAASAENDWCLSESATSEARLPTTLSYALRAGPSGAPSLPLLREVAELYAERIRNRFDWSTGFMPQFMILLVGIVVFGVVMALYLPLVYLINGLTG</sequence>
<dbReference type="RefSeq" id="WP_197530429.1">
    <property type="nucleotide sequence ID" value="NZ_SJPS01000002.1"/>
</dbReference>
<keyword evidence="10" id="KW-1185">Reference proteome</keyword>
<feature type="domain" description="Type II secretion system protein GspF" evidence="8">
    <location>
        <begin position="265"/>
        <end position="387"/>
    </location>
</feature>
<dbReference type="Gene3D" id="1.20.81.30">
    <property type="entry name" value="Type II secretion system (T2SS), domain F"/>
    <property type="match status" value="1"/>
</dbReference>
<dbReference type="PRINTS" id="PR00812">
    <property type="entry name" value="BCTERIALGSPF"/>
</dbReference>
<evidence type="ECO:0000256" key="4">
    <source>
        <dbReference type="ARBA" id="ARBA00022692"/>
    </source>
</evidence>
<comment type="subcellular location">
    <subcellularLocation>
        <location evidence="1">Cell membrane</location>
        <topology evidence="1">Multi-pass membrane protein</topology>
    </subcellularLocation>
</comment>
<keyword evidence="5 7" id="KW-1133">Transmembrane helix</keyword>
<protein>
    <submittedName>
        <fullName evidence="9">Type II secretion system protein F</fullName>
    </submittedName>
</protein>
<reference evidence="9 10" key="1">
    <citation type="submission" date="2019-02" db="EMBL/GenBank/DDBJ databases">
        <title>Deep-cultivation of Planctomycetes and their phenomic and genomic characterization uncovers novel biology.</title>
        <authorList>
            <person name="Wiegand S."/>
            <person name="Jogler M."/>
            <person name="Boedeker C."/>
            <person name="Pinto D."/>
            <person name="Vollmers J."/>
            <person name="Rivas-Marin E."/>
            <person name="Kohn T."/>
            <person name="Peeters S.H."/>
            <person name="Heuer A."/>
            <person name="Rast P."/>
            <person name="Oberbeckmann S."/>
            <person name="Bunk B."/>
            <person name="Jeske O."/>
            <person name="Meyerdierks A."/>
            <person name="Storesund J.E."/>
            <person name="Kallscheuer N."/>
            <person name="Luecker S."/>
            <person name="Lage O.M."/>
            <person name="Pohl T."/>
            <person name="Merkel B.J."/>
            <person name="Hornburger P."/>
            <person name="Mueller R.-W."/>
            <person name="Bruemmer F."/>
            <person name="Labrenz M."/>
            <person name="Spormann A.M."/>
            <person name="Op Den Camp H."/>
            <person name="Overmann J."/>
            <person name="Amann R."/>
            <person name="Jetten M.S.M."/>
            <person name="Mascher T."/>
            <person name="Medema M.H."/>
            <person name="Devos D.P."/>
            <person name="Kaster A.-K."/>
            <person name="Ovreas L."/>
            <person name="Rohde M."/>
            <person name="Galperin M.Y."/>
            <person name="Jogler C."/>
        </authorList>
    </citation>
    <scope>NUCLEOTIDE SEQUENCE [LARGE SCALE GENOMIC DNA]</scope>
    <source>
        <strain evidence="9 10">Pla144</strain>
    </source>
</reference>
<dbReference type="InterPro" id="IPR042094">
    <property type="entry name" value="T2SS_GspF_sf"/>
</dbReference>
<evidence type="ECO:0000313" key="9">
    <source>
        <dbReference type="EMBL" id="TWU28057.1"/>
    </source>
</evidence>
<evidence type="ECO:0000256" key="5">
    <source>
        <dbReference type="ARBA" id="ARBA00022989"/>
    </source>
</evidence>